<keyword evidence="4" id="KW-0509">mRNA transport</keyword>
<dbReference type="STRING" id="1408157.A0A1J7JRG3"/>
<gene>
    <name evidence="12" type="ORF">CONLIGDRAFT_616795</name>
</gene>
<comment type="similarity">
    <text evidence="2">Belongs to the GLE1 family.</text>
</comment>
<dbReference type="GO" id="GO:0016973">
    <property type="term" value="P:poly(A)+ mRNA export from nucleus"/>
    <property type="evidence" value="ECO:0007669"/>
    <property type="project" value="InterPro"/>
</dbReference>
<keyword evidence="13" id="KW-1185">Reference proteome</keyword>
<name>A0A1J7JRG3_9PEZI</name>
<proteinExistence type="inferred from homology"/>
<evidence type="ECO:0000256" key="10">
    <source>
        <dbReference type="ARBA" id="ARBA00029983"/>
    </source>
</evidence>
<dbReference type="AlphaFoldDB" id="A0A1J7JRG3"/>
<evidence type="ECO:0000256" key="11">
    <source>
        <dbReference type="SAM" id="MobiDB-lite"/>
    </source>
</evidence>
<evidence type="ECO:0000256" key="1">
    <source>
        <dbReference type="ARBA" id="ARBA00004567"/>
    </source>
</evidence>
<comment type="subcellular location">
    <subcellularLocation>
        <location evidence="1">Nucleus</location>
        <location evidence="1">Nuclear pore complex</location>
    </subcellularLocation>
</comment>
<dbReference type="Pfam" id="PF07817">
    <property type="entry name" value="GLE1"/>
    <property type="match status" value="1"/>
</dbReference>
<dbReference type="PANTHER" id="PTHR12960:SF0">
    <property type="entry name" value="MRNA EXPORT FACTOR GLE1"/>
    <property type="match status" value="1"/>
</dbReference>
<dbReference type="GO" id="GO:0005543">
    <property type="term" value="F:phospholipid binding"/>
    <property type="evidence" value="ECO:0007669"/>
    <property type="project" value="TreeGrafter"/>
</dbReference>
<evidence type="ECO:0000256" key="3">
    <source>
        <dbReference type="ARBA" id="ARBA00022448"/>
    </source>
</evidence>
<evidence type="ECO:0000256" key="6">
    <source>
        <dbReference type="ARBA" id="ARBA00023010"/>
    </source>
</evidence>
<reference evidence="12 13" key="1">
    <citation type="submission" date="2016-10" db="EMBL/GenBank/DDBJ databases">
        <title>Draft genome sequence of Coniochaeta ligniaria NRRL30616, a lignocellulolytic fungus for bioabatement of inhibitors in plant biomass hydrolysates.</title>
        <authorList>
            <consortium name="DOE Joint Genome Institute"/>
            <person name="Jimenez D.J."/>
            <person name="Hector R.E."/>
            <person name="Riley R."/>
            <person name="Sun H."/>
            <person name="Grigoriev I.V."/>
            <person name="Van Elsas J.D."/>
            <person name="Nichols N.N."/>
        </authorList>
    </citation>
    <scope>NUCLEOTIDE SEQUENCE [LARGE SCALE GENOMIC DNA]</scope>
    <source>
        <strain evidence="12 13">NRRL 30616</strain>
    </source>
</reference>
<feature type="compositionally biased region" description="Low complexity" evidence="11">
    <location>
        <begin position="119"/>
        <end position="163"/>
    </location>
</feature>
<dbReference type="GO" id="GO:0044614">
    <property type="term" value="C:nuclear pore cytoplasmic filaments"/>
    <property type="evidence" value="ECO:0007669"/>
    <property type="project" value="TreeGrafter"/>
</dbReference>
<evidence type="ECO:0000313" key="12">
    <source>
        <dbReference type="EMBL" id="OIW30354.1"/>
    </source>
</evidence>
<dbReference type="GO" id="GO:0015031">
    <property type="term" value="P:protein transport"/>
    <property type="evidence" value="ECO:0007669"/>
    <property type="project" value="UniProtKB-KW"/>
</dbReference>
<evidence type="ECO:0000256" key="5">
    <source>
        <dbReference type="ARBA" id="ARBA00022927"/>
    </source>
</evidence>
<evidence type="ECO:0000256" key="4">
    <source>
        <dbReference type="ARBA" id="ARBA00022816"/>
    </source>
</evidence>
<feature type="compositionally biased region" description="Low complexity" evidence="11">
    <location>
        <begin position="195"/>
        <end position="204"/>
    </location>
</feature>
<protein>
    <recommendedName>
        <fullName evidence="9">mRNA export factor GLE1</fullName>
    </recommendedName>
    <alternativeName>
        <fullName evidence="10">Nucleoporin GLE1</fullName>
    </alternativeName>
</protein>
<dbReference type="EMBL" id="KV875097">
    <property type="protein sequence ID" value="OIW30354.1"/>
    <property type="molecule type" value="Genomic_DNA"/>
</dbReference>
<dbReference type="Gene3D" id="1.25.40.510">
    <property type="entry name" value="GLE1-like"/>
    <property type="match status" value="1"/>
</dbReference>
<keyword evidence="7" id="KW-0906">Nuclear pore complex</keyword>
<dbReference type="InterPro" id="IPR012476">
    <property type="entry name" value="GLE1"/>
</dbReference>
<feature type="compositionally biased region" description="Polar residues" evidence="11">
    <location>
        <begin position="181"/>
        <end position="194"/>
    </location>
</feature>
<dbReference type="InParanoid" id="A0A1J7JRG3"/>
<accession>A0A1J7JRG3</accession>
<evidence type="ECO:0000313" key="13">
    <source>
        <dbReference type="Proteomes" id="UP000182658"/>
    </source>
</evidence>
<evidence type="ECO:0000256" key="9">
    <source>
        <dbReference type="ARBA" id="ARBA00026227"/>
    </source>
</evidence>
<keyword evidence="5" id="KW-0653">Protein transport</keyword>
<dbReference type="InterPro" id="IPR038506">
    <property type="entry name" value="GLE1-like_sf"/>
</dbReference>
<evidence type="ECO:0000256" key="8">
    <source>
        <dbReference type="ARBA" id="ARBA00023242"/>
    </source>
</evidence>
<dbReference type="OrthoDB" id="420884at2759"/>
<keyword evidence="3" id="KW-0813">Transport</keyword>
<dbReference type="Proteomes" id="UP000182658">
    <property type="component" value="Unassembled WGS sequence"/>
</dbReference>
<dbReference type="GO" id="GO:0005737">
    <property type="term" value="C:cytoplasm"/>
    <property type="evidence" value="ECO:0007669"/>
    <property type="project" value="TreeGrafter"/>
</dbReference>
<dbReference type="GO" id="GO:0000822">
    <property type="term" value="F:inositol hexakisphosphate binding"/>
    <property type="evidence" value="ECO:0007669"/>
    <property type="project" value="TreeGrafter"/>
</dbReference>
<feature type="region of interest" description="Disordered" evidence="11">
    <location>
        <begin position="61"/>
        <end position="211"/>
    </location>
</feature>
<feature type="region of interest" description="Disordered" evidence="11">
    <location>
        <begin position="1"/>
        <end position="22"/>
    </location>
</feature>
<keyword evidence="6" id="KW-0811">Translocation</keyword>
<feature type="compositionally biased region" description="Basic and acidic residues" evidence="11">
    <location>
        <begin position="61"/>
        <end position="102"/>
    </location>
</feature>
<sequence>MAGSSPARRSYNHAPSSPLSDILYGERNSEARHKQLLEAAKREHERVRKVALRALDDHQKALEEHQREEERRHILEQERREEERIRQERELAAERKRLHELQAQKVEIPPEPQPKPEPSKTAASQASTAPSTEPTPAASSNPFARSATSSQTSQQQQAVPPVQNTRSSGLGTQTTTQQHTASPFGQPNPQQNGRATSQATTSATPQVNQALPDRYEAIHANLKNLRRSMMQQAQHNPRLKERMGDMRREIRKCVGQLTHGVAAANRKQLNAISTVLRESLDGQVQSQMVDPSNLVLEPRQPVEGAAHNAELPSLFVYLLNIFAKAAISQFINEASAKPETADPVGVTVAAVFSQVEFLWRDKSLIDILLAKFRVVCPVVFGHFGNEKYEDGRRKLGWHKENGTWVSEQQHFDRMTGLGAGFAAISLRNFSKSTKKNPFPPSNYWTAMARIVNTPPANISNTQAIVLKAMIEHYEGKFLDAYGNAGLAALRLALVDFPVKCPTRTPATESLQVHAQLLKKETGLNLQ</sequence>
<dbReference type="GO" id="GO:0031369">
    <property type="term" value="F:translation initiation factor binding"/>
    <property type="evidence" value="ECO:0007669"/>
    <property type="project" value="TreeGrafter"/>
</dbReference>
<evidence type="ECO:0000256" key="2">
    <source>
        <dbReference type="ARBA" id="ARBA00011056"/>
    </source>
</evidence>
<organism evidence="12 13">
    <name type="scientific">Coniochaeta ligniaria NRRL 30616</name>
    <dbReference type="NCBI Taxonomy" id="1408157"/>
    <lineage>
        <taxon>Eukaryota</taxon>
        <taxon>Fungi</taxon>
        <taxon>Dikarya</taxon>
        <taxon>Ascomycota</taxon>
        <taxon>Pezizomycotina</taxon>
        <taxon>Sordariomycetes</taxon>
        <taxon>Sordariomycetidae</taxon>
        <taxon>Coniochaetales</taxon>
        <taxon>Coniochaetaceae</taxon>
        <taxon>Coniochaeta</taxon>
    </lineage>
</organism>
<keyword evidence="8" id="KW-0539">Nucleus</keyword>
<evidence type="ECO:0000256" key="7">
    <source>
        <dbReference type="ARBA" id="ARBA00023132"/>
    </source>
</evidence>
<dbReference type="PANTHER" id="PTHR12960">
    <property type="entry name" value="GLE-1-RELATED"/>
    <property type="match status" value="1"/>
</dbReference>